<keyword evidence="2" id="KW-0067">ATP-binding</keyword>
<dbReference type="EMBL" id="JACYFS010000005">
    <property type="protein sequence ID" value="MBD8083867.1"/>
    <property type="molecule type" value="Genomic_DNA"/>
</dbReference>
<dbReference type="Gene3D" id="3.40.50.300">
    <property type="entry name" value="P-loop containing nucleotide triphosphate hydrolases"/>
    <property type="match status" value="1"/>
</dbReference>
<dbReference type="PANTHER" id="PTHR43581">
    <property type="entry name" value="ATP/GTP PHOSPHATASE"/>
    <property type="match status" value="1"/>
</dbReference>
<dbReference type="Pfam" id="PF13175">
    <property type="entry name" value="AAA_15"/>
    <property type="match status" value="1"/>
</dbReference>
<keyword evidence="2" id="KW-0547">Nucleotide-binding</keyword>
<dbReference type="SUPFAM" id="SSF52540">
    <property type="entry name" value="P-loop containing nucleoside triphosphate hydrolases"/>
    <property type="match status" value="1"/>
</dbReference>
<dbReference type="Proteomes" id="UP000637299">
    <property type="component" value="Unassembled WGS sequence"/>
</dbReference>
<dbReference type="RefSeq" id="WP_191737698.1">
    <property type="nucleotide sequence ID" value="NZ_JACYFS010000005.1"/>
</dbReference>
<accession>A0ABR8ZEZ3</accession>
<dbReference type="InterPro" id="IPR041685">
    <property type="entry name" value="AAA_GajA/Old/RecF-like"/>
</dbReference>
<reference evidence="2 3" key="1">
    <citation type="submission" date="2020-09" db="EMBL/GenBank/DDBJ databases">
        <title>Genome seq and assembly of Chryseobacterium sp.</title>
        <authorList>
            <person name="Chhetri G."/>
        </authorList>
    </citation>
    <scope>NUCLEOTIDE SEQUENCE [LARGE SCALE GENOMIC DNA]</scope>
    <source>
        <strain evidence="2 3">GCR10</strain>
    </source>
</reference>
<organism evidence="2 3">
    <name type="scientific">Chryseobacterium caseinilyticum</name>
    <dbReference type="NCBI Taxonomy" id="2771428"/>
    <lineage>
        <taxon>Bacteria</taxon>
        <taxon>Pseudomonadati</taxon>
        <taxon>Bacteroidota</taxon>
        <taxon>Flavobacteriia</taxon>
        <taxon>Flavobacteriales</taxon>
        <taxon>Weeksellaceae</taxon>
        <taxon>Chryseobacterium group</taxon>
        <taxon>Chryseobacterium</taxon>
    </lineage>
</organism>
<comment type="caution">
    <text evidence="2">The sequence shown here is derived from an EMBL/GenBank/DDBJ whole genome shotgun (WGS) entry which is preliminary data.</text>
</comment>
<dbReference type="InterPro" id="IPR027417">
    <property type="entry name" value="P-loop_NTPase"/>
</dbReference>
<gene>
    <name evidence="2" type="ORF">IC610_15760</name>
</gene>
<evidence type="ECO:0000313" key="3">
    <source>
        <dbReference type="Proteomes" id="UP000637299"/>
    </source>
</evidence>
<evidence type="ECO:0000313" key="2">
    <source>
        <dbReference type="EMBL" id="MBD8083867.1"/>
    </source>
</evidence>
<feature type="domain" description="Endonuclease GajA/Old nuclease/RecF-like AAA" evidence="1">
    <location>
        <begin position="1"/>
        <end position="371"/>
    </location>
</feature>
<evidence type="ECO:0000259" key="1">
    <source>
        <dbReference type="Pfam" id="PF13175"/>
    </source>
</evidence>
<dbReference type="PANTHER" id="PTHR43581:SF2">
    <property type="entry name" value="EXCINUCLEASE ATPASE SUBUNIT"/>
    <property type="match status" value="1"/>
</dbReference>
<keyword evidence="3" id="KW-1185">Reference proteome</keyword>
<sequence>MNIKSFKVFKLFGKKNFNLHFEDNKLIIVAENGSGKTILLRLFFLFFSKQWNELVKYEFEEITALVNDKEFSFKKSEYRSTEIPNYVIEKLSNLFPTYKDFIRKGLINYKVEQIMNDEFLLGDIEAKYDVPQSLILSILNEVSSNNIVDNKYDWLGSFLYLPTYRRIERSYLDLYGDMAKRLEQHLRQLLPEIDLKINDEKISNNSSFSETENDLQKVFDTIWSNRDYERWAFRKEYFSMELVEFDMVDIEYRISKLLEDKTFSSSELFQRFIEKSNKYLSNNKMVILSKDGKSIRISIDNKTLPLTVLSAGEKHIISLFSYLLYSPQNVWLIIDEPEISLSMGWQENLINDIIDFHIDGIVAATHSPFIVPENFNNYTHGLNEFKEIL</sequence>
<name>A0ABR8ZEZ3_9FLAO</name>
<protein>
    <submittedName>
        <fullName evidence="2">ATP-binding protein</fullName>
    </submittedName>
</protein>
<dbReference type="InterPro" id="IPR051396">
    <property type="entry name" value="Bact_Antivir_Def_Nuclease"/>
</dbReference>
<proteinExistence type="predicted"/>
<dbReference type="GO" id="GO:0005524">
    <property type="term" value="F:ATP binding"/>
    <property type="evidence" value="ECO:0007669"/>
    <property type="project" value="UniProtKB-KW"/>
</dbReference>